<accession>A0A514DE10</accession>
<reference evidence="1 2" key="1">
    <citation type="submission" date="2019-05" db="EMBL/GenBank/DDBJ databases">
        <authorList>
            <person name="Pope W.H."/>
            <person name="Garlena R.A."/>
            <person name="Russell D.A."/>
            <person name="Jacobs-Sera D."/>
            <person name="Hatfull G.F."/>
        </authorList>
    </citation>
    <scope>NUCLEOTIDE SEQUENCE [LARGE SCALE GENOMIC DNA]</scope>
</reference>
<name>A0A514DE10_9CAUD</name>
<dbReference type="GeneID" id="64767095"/>
<gene>
    <name evidence="1" type="primary">174</name>
    <name evidence="1" type="ORF">SEA_PHRAPPUCCINO_174</name>
</gene>
<evidence type="ECO:0000313" key="2">
    <source>
        <dbReference type="Proteomes" id="UP000316777"/>
    </source>
</evidence>
<dbReference type="KEGG" id="vg:64767095"/>
<dbReference type="Proteomes" id="UP000316777">
    <property type="component" value="Segment"/>
</dbReference>
<keyword evidence="2" id="KW-1185">Reference proteome</keyword>
<protein>
    <recommendedName>
        <fullName evidence="3">Minor tail protein</fullName>
    </recommendedName>
</protein>
<evidence type="ECO:0008006" key="3">
    <source>
        <dbReference type="Google" id="ProtNLM"/>
    </source>
</evidence>
<dbReference type="EMBL" id="MK937592">
    <property type="protein sequence ID" value="QDH91849.1"/>
    <property type="molecule type" value="Genomic_DNA"/>
</dbReference>
<sequence>MARKLLGTAASSDPDAVTKKVLDAAVADVEAGAGLSEDDIVAFLDDENSELRQALDALYEDGGSGGGGTWGTIVGDLADQTDLAAALDDKADADQLPTDATVGHLVTVGPDDTLEDAGVGPEDFATAAQGAKADTAVQALADLGITTTAAELNHTAGVTGPIQDQLDAKVPAARTVNGQALSADVTLTLDDVPEGTTNKAFTATDQAALASLQTGLAAKVDTVGTASRLYATDGSGAQTTVPYANSGTTSGTVVMRGTGGTITAGTPTATGHAATKGYVDTALEGKAAATHTHTVAALTDLSVSATELNQLAGVSSPVQTQLNGKQATLGFTPENVANRNEPNGYCGLDEAGRISPAQLPSYVDDVLEVDTFDDLDNPGEPGKIYITVDTNEVWRWSGSGYMQIVGSPGTTDEIAEGSTNRYFTAERAVAALGALTASDNQILQRKSGALTARTPAEFKTDLALVAADIGSGTFDAARIPGGTTGKAVLASATPEAALTALQPDLDNKIYGIIDFYATEETATFANKILSGATNTFTDISADALVDGATNKVFTTAEKTKLGTVATNADVTNAASVDAAGAVMNTDTSTAAMAFVLDEDDLASDSATKVPTQQSVKAYVDAHASAGGGMRVLYYSDDDGWPDRPDDDTPTLFLGGTEDTPPTDVDVHAGDVWIADGEVASALADLTDVVVGDPQPLDLLAYSGEAGWANTPREELGLAMQTVVTVATEDTEVEVDRHVLALTFDSEGFTLTLPAQPRVGARVKITNFLSAGPVHVAAGDGDLIATDLFDPVVLATNVVPKQHDSITLYYIQAPAEGDDGPEPGQWFVEDVILAPSTDPKVSVIETLVGGTTAQWNTSGGLEIARLHNPTQSSCTINLTTDPGATVPHGQRVTLEFYRAAGALTLSWPTQFLASGVAQLPTTVPAGKTVRVGVMYDAYVEKWVAMAADPVGY</sequence>
<organism evidence="1 2">
    <name type="scientific">Mycobacterium phage Phrappuccino</name>
    <dbReference type="NCBI Taxonomy" id="2591223"/>
    <lineage>
        <taxon>Viruses</taxon>
        <taxon>Duplodnaviria</taxon>
        <taxon>Heunggongvirae</taxon>
        <taxon>Uroviricota</taxon>
        <taxon>Caudoviricetes</taxon>
        <taxon>Phrappuccinovirus</taxon>
        <taxon>Phrappuccinovirus phrappuccino</taxon>
        <taxon>Phreappuccinovirus Phrappuccino</taxon>
    </lineage>
</organism>
<proteinExistence type="predicted"/>
<dbReference type="RefSeq" id="YP_010059863.1">
    <property type="nucleotide sequence ID" value="NC_054727.1"/>
</dbReference>
<evidence type="ECO:0000313" key="1">
    <source>
        <dbReference type="EMBL" id="QDH91849.1"/>
    </source>
</evidence>